<keyword evidence="4" id="KW-0732">Signal</keyword>
<dbReference type="PANTHER" id="PTHR22847:SF637">
    <property type="entry name" value="WD REPEAT DOMAIN 5B"/>
    <property type="match status" value="1"/>
</dbReference>
<evidence type="ECO:0000256" key="2">
    <source>
        <dbReference type="ARBA" id="ARBA00022737"/>
    </source>
</evidence>
<dbReference type="InterPro" id="IPR036322">
    <property type="entry name" value="WD40_repeat_dom_sf"/>
</dbReference>
<dbReference type="InterPro" id="IPR015943">
    <property type="entry name" value="WD40/YVTN_repeat-like_dom_sf"/>
</dbReference>
<name>A0A8J9TV03_PHATR</name>
<proteinExistence type="predicted"/>
<keyword evidence="2" id="KW-0677">Repeat</keyword>
<reference evidence="5" key="1">
    <citation type="submission" date="2022-02" db="EMBL/GenBank/DDBJ databases">
        <authorList>
            <person name="Giguere J D."/>
        </authorList>
    </citation>
    <scope>NUCLEOTIDE SEQUENCE</scope>
    <source>
        <strain evidence="5">CCAP 1055/1</strain>
    </source>
</reference>
<evidence type="ECO:0000256" key="1">
    <source>
        <dbReference type="ARBA" id="ARBA00022574"/>
    </source>
</evidence>
<dbReference type="PROSITE" id="PS50294">
    <property type="entry name" value="WD_REPEATS_REGION"/>
    <property type="match status" value="1"/>
</dbReference>
<dbReference type="GO" id="GO:1990234">
    <property type="term" value="C:transferase complex"/>
    <property type="evidence" value="ECO:0007669"/>
    <property type="project" value="UniProtKB-ARBA"/>
</dbReference>
<dbReference type="Proteomes" id="UP000836788">
    <property type="component" value="Chromosome 4"/>
</dbReference>
<evidence type="ECO:0000256" key="4">
    <source>
        <dbReference type="SAM" id="SignalP"/>
    </source>
</evidence>
<dbReference type="Gene3D" id="2.130.10.10">
    <property type="entry name" value="YVTN repeat-like/Quinoprotein amine dehydrogenase"/>
    <property type="match status" value="2"/>
</dbReference>
<feature type="repeat" description="WD" evidence="3">
    <location>
        <begin position="502"/>
        <end position="542"/>
    </location>
</feature>
<keyword evidence="1 3" id="KW-0853">WD repeat</keyword>
<dbReference type="Pfam" id="PF00400">
    <property type="entry name" value="WD40"/>
    <property type="match status" value="1"/>
</dbReference>
<gene>
    <name evidence="5" type="ORF">PTTT1_LOCUS41624</name>
</gene>
<organism evidence="5">
    <name type="scientific">Phaeodactylum tricornutum</name>
    <name type="common">Diatom</name>
    <dbReference type="NCBI Taxonomy" id="2850"/>
    <lineage>
        <taxon>Eukaryota</taxon>
        <taxon>Sar</taxon>
        <taxon>Stramenopiles</taxon>
        <taxon>Ochrophyta</taxon>
        <taxon>Bacillariophyta</taxon>
        <taxon>Bacillariophyceae</taxon>
        <taxon>Bacillariophycidae</taxon>
        <taxon>Naviculales</taxon>
        <taxon>Phaeodactylaceae</taxon>
        <taxon>Phaeodactylum</taxon>
    </lineage>
</organism>
<protein>
    <submittedName>
        <fullName evidence="5">Uncharacterized protein</fullName>
    </submittedName>
</protein>
<dbReference type="InterPro" id="IPR001680">
    <property type="entry name" value="WD40_rpt"/>
</dbReference>
<feature type="chain" id="PRO_5035474437" evidence="4">
    <location>
        <begin position="25"/>
        <end position="591"/>
    </location>
</feature>
<dbReference type="SMART" id="SM00320">
    <property type="entry name" value="WD40"/>
    <property type="match status" value="5"/>
</dbReference>
<dbReference type="PROSITE" id="PS50082">
    <property type="entry name" value="WD_REPEATS_2"/>
    <property type="match status" value="2"/>
</dbReference>
<accession>A0A8J9TV03</accession>
<dbReference type="SUPFAM" id="SSF50978">
    <property type="entry name" value="WD40 repeat-like"/>
    <property type="match status" value="1"/>
</dbReference>
<dbReference type="AlphaFoldDB" id="A0A8J9TV03"/>
<evidence type="ECO:0000313" key="5">
    <source>
        <dbReference type="EMBL" id="CAG9289425.1"/>
    </source>
</evidence>
<feature type="repeat" description="WD" evidence="3">
    <location>
        <begin position="332"/>
        <end position="360"/>
    </location>
</feature>
<dbReference type="EMBL" id="OU594945">
    <property type="protein sequence ID" value="CAG9289425.1"/>
    <property type="molecule type" value="Genomic_DNA"/>
</dbReference>
<sequence length="591" mass="64701">MKLFKSDNAILLCICLASLKTTNGFSFVFPSVVSRSSAAVSSQSTETTSQYRSYRQKYTALYQLDDSEDLSNNLQDDTSDSEIFFDDFADFGLVGQSGNDDLPPAPEHLVPGIDPTKTALHERIQRVQNDERQKDAQLMHNWKRGNWDVRGFSLDPESADLDVMLPNQRVHVCKVALDDNGRVWVGRQDGSVVLVGLGDEYWTHFRSKLAANAQDNNSIKVASKLVREENYGTIPAQDDEEESEMSSVAEPRKPFEIRNQISAHASPISSLLAVDGYLFTSGQEGTIQQWIVTEDESDKAASLTKVVASRLMDDEVHKDTIVCLKPVSVLPDEDPTVIFSAAKDGSLALWDLHMGELLYKCQIVGDKSAMDKSLLDVSSADSDGVNIYIGTNEGQVLAYTVKALLESASTGRASCPLPNGQWTVTEPGETVTSLACAGKGTLGRGSAQETTVLLTGCASGTVKQFEVFARRMPGTSEKTQSVKLEQWPKMSSQRLRKKAHVFSGHEAPVTALCAVDSTKFLSASADGTIRAWDTSNGKELFAMDGFTSEISSLCFQDALLVTDGMEKFVCVHDFDVDPNGNGDFEIEMDEW</sequence>
<evidence type="ECO:0000256" key="3">
    <source>
        <dbReference type="PROSITE-ProRule" id="PRU00221"/>
    </source>
</evidence>
<dbReference type="PANTHER" id="PTHR22847">
    <property type="entry name" value="WD40 REPEAT PROTEIN"/>
    <property type="match status" value="1"/>
</dbReference>
<feature type="signal peptide" evidence="4">
    <location>
        <begin position="1"/>
        <end position="24"/>
    </location>
</feature>